<comment type="caution">
    <text evidence="7">The sequence shown here is derived from an EMBL/GenBank/DDBJ whole genome shotgun (WGS) entry which is preliminary data.</text>
</comment>
<dbReference type="SUPFAM" id="SSF48371">
    <property type="entry name" value="ARM repeat"/>
    <property type="match status" value="1"/>
</dbReference>
<organism evidence="7 8">
    <name type="scientific">Ceratopteris richardii</name>
    <name type="common">Triangle waterfern</name>
    <dbReference type="NCBI Taxonomy" id="49495"/>
    <lineage>
        <taxon>Eukaryota</taxon>
        <taxon>Viridiplantae</taxon>
        <taxon>Streptophyta</taxon>
        <taxon>Embryophyta</taxon>
        <taxon>Tracheophyta</taxon>
        <taxon>Polypodiopsida</taxon>
        <taxon>Polypodiidae</taxon>
        <taxon>Polypodiales</taxon>
        <taxon>Pteridineae</taxon>
        <taxon>Pteridaceae</taxon>
        <taxon>Parkerioideae</taxon>
        <taxon>Ceratopteris</taxon>
    </lineage>
</organism>
<dbReference type="EC" id="2.3.2.27" evidence="3"/>
<evidence type="ECO:0000313" key="7">
    <source>
        <dbReference type="EMBL" id="KAH7432013.1"/>
    </source>
</evidence>
<dbReference type="InterPro" id="IPR045210">
    <property type="entry name" value="RING-Ubox_PUB"/>
</dbReference>
<comment type="pathway">
    <text evidence="2">Protein modification; protein ubiquitination.</text>
</comment>
<dbReference type="InterPro" id="IPR003613">
    <property type="entry name" value="Ubox_domain"/>
</dbReference>
<evidence type="ECO:0000256" key="3">
    <source>
        <dbReference type="ARBA" id="ARBA00012483"/>
    </source>
</evidence>
<reference evidence="7" key="1">
    <citation type="submission" date="2021-08" db="EMBL/GenBank/DDBJ databases">
        <title>WGS assembly of Ceratopteris richardii.</title>
        <authorList>
            <person name="Marchant D.B."/>
            <person name="Chen G."/>
            <person name="Jenkins J."/>
            <person name="Shu S."/>
            <person name="Leebens-Mack J."/>
            <person name="Grimwood J."/>
            <person name="Schmutz J."/>
            <person name="Soltis P."/>
            <person name="Soltis D."/>
            <person name="Chen Z.-H."/>
        </authorList>
    </citation>
    <scope>NUCLEOTIDE SEQUENCE</scope>
    <source>
        <strain evidence="7">Whitten #5841</strain>
        <tissue evidence="7">Leaf</tissue>
    </source>
</reference>
<dbReference type="Gene3D" id="3.30.40.10">
    <property type="entry name" value="Zinc/RING finger domain, C3HC4 (zinc finger)"/>
    <property type="match status" value="1"/>
</dbReference>
<evidence type="ECO:0000313" key="8">
    <source>
        <dbReference type="Proteomes" id="UP000825935"/>
    </source>
</evidence>
<dbReference type="InterPro" id="IPR011989">
    <property type="entry name" value="ARM-like"/>
</dbReference>
<keyword evidence="5" id="KW-0833">Ubl conjugation pathway</keyword>
<dbReference type="PANTHER" id="PTHR22849">
    <property type="entry name" value="WDSAM1 PROTEIN"/>
    <property type="match status" value="1"/>
</dbReference>
<gene>
    <name evidence="7" type="ORF">KP509_07G004600</name>
</gene>
<keyword evidence="8" id="KW-1185">Reference proteome</keyword>
<evidence type="ECO:0000259" key="6">
    <source>
        <dbReference type="PROSITE" id="PS51698"/>
    </source>
</evidence>
<dbReference type="SMART" id="SM00504">
    <property type="entry name" value="Ubox"/>
    <property type="match status" value="1"/>
</dbReference>
<accession>A0A8T2UE00</accession>
<protein>
    <recommendedName>
        <fullName evidence="3">RING-type E3 ubiquitin transferase</fullName>
        <ecNumber evidence="3">2.3.2.27</ecNumber>
    </recommendedName>
</protein>
<dbReference type="Gene3D" id="1.25.10.10">
    <property type="entry name" value="Leucine-rich Repeat Variant"/>
    <property type="match status" value="1"/>
</dbReference>
<proteinExistence type="predicted"/>
<dbReference type="CDD" id="cd16664">
    <property type="entry name" value="RING-Ubox_PUB"/>
    <property type="match status" value="1"/>
</dbReference>
<evidence type="ECO:0000256" key="2">
    <source>
        <dbReference type="ARBA" id="ARBA00004906"/>
    </source>
</evidence>
<dbReference type="InterPro" id="IPR016024">
    <property type="entry name" value="ARM-type_fold"/>
</dbReference>
<evidence type="ECO:0000256" key="1">
    <source>
        <dbReference type="ARBA" id="ARBA00000900"/>
    </source>
</evidence>
<dbReference type="OrthoDB" id="10064100at2759"/>
<dbReference type="Proteomes" id="UP000825935">
    <property type="component" value="Chromosome 7"/>
</dbReference>
<keyword evidence="4" id="KW-0808">Transferase</keyword>
<dbReference type="InterPro" id="IPR058678">
    <property type="entry name" value="ARM_PUB"/>
</dbReference>
<feature type="domain" description="U-box" evidence="6">
    <location>
        <begin position="4"/>
        <end position="78"/>
    </location>
</feature>
<dbReference type="GO" id="GO:0016567">
    <property type="term" value="P:protein ubiquitination"/>
    <property type="evidence" value="ECO:0007669"/>
    <property type="project" value="InterPro"/>
</dbReference>
<comment type="catalytic activity">
    <reaction evidence="1">
        <text>S-ubiquitinyl-[E2 ubiquitin-conjugating enzyme]-L-cysteine + [acceptor protein]-L-lysine = [E2 ubiquitin-conjugating enzyme]-L-cysteine + N(6)-ubiquitinyl-[acceptor protein]-L-lysine.</text>
        <dbReference type="EC" id="2.3.2.27"/>
    </reaction>
</comment>
<sequence length="392" mass="43477">MTRPVPPSFRCPISLEVMKDPVTVSTGHTYDRANIEKWLKAGHKTCPVTMMPLQDDSLIPNVILRRLIQAWCTDNGWRRSFKGENIMPSSSMDIRDCVLSFLREIARGQNVRSAVRGLRHLAKEGEENRRCIVSTGSPLLLVSLLWVNASDVTHDDCEACEDALHVLALLCQTDLETKTLVMEPQKLSWIVWHLNYGSKEARIAAASLLRTLFKQDDARDLVGSVEGVFEGLIYLLRDKSLSNKGQKLVVKVIQCASQSMSNRSRAVEAGAVAAIIDLLGRCQKACIERALAVLELLCDTSEGKDAASRLPGFFPTLIEKMVRVSDLSTRYATTCVLKVCSANNDEVLMSALDAGIYPQLLFVLQSGGTAQVKYKAQELLKRLHAVNSRCFI</sequence>
<dbReference type="GO" id="GO:0061630">
    <property type="term" value="F:ubiquitin protein ligase activity"/>
    <property type="evidence" value="ECO:0007669"/>
    <property type="project" value="UniProtKB-EC"/>
</dbReference>
<name>A0A8T2UE00_CERRI</name>
<dbReference type="FunFam" id="3.30.40.10:FF:000442">
    <property type="entry name" value="RING-type E3 ubiquitin transferase"/>
    <property type="match status" value="1"/>
</dbReference>
<dbReference type="EMBL" id="CM035412">
    <property type="protein sequence ID" value="KAH7432013.1"/>
    <property type="molecule type" value="Genomic_DNA"/>
</dbReference>
<evidence type="ECO:0000256" key="4">
    <source>
        <dbReference type="ARBA" id="ARBA00022679"/>
    </source>
</evidence>
<dbReference type="Pfam" id="PF04564">
    <property type="entry name" value="U-box"/>
    <property type="match status" value="1"/>
</dbReference>
<dbReference type="InterPro" id="IPR013083">
    <property type="entry name" value="Znf_RING/FYVE/PHD"/>
</dbReference>
<dbReference type="AlphaFoldDB" id="A0A8T2UE00"/>
<dbReference type="Pfam" id="PF25598">
    <property type="entry name" value="ARM_PUB"/>
    <property type="match status" value="1"/>
</dbReference>
<dbReference type="SUPFAM" id="SSF57850">
    <property type="entry name" value="RING/U-box"/>
    <property type="match status" value="1"/>
</dbReference>
<dbReference type="PANTHER" id="PTHR22849:SF112">
    <property type="entry name" value="U-BOX DOMAIN-CONTAINING PROTEIN 26"/>
    <property type="match status" value="1"/>
</dbReference>
<dbReference type="PROSITE" id="PS51698">
    <property type="entry name" value="U_BOX"/>
    <property type="match status" value="1"/>
</dbReference>
<dbReference type="InterPro" id="IPR045185">
    <property type="entry name" value="PUB22/23/24-like"/>
</dbReference>
<evidence type="ECO:0000256" key="5">
    <source>
        <dbReference type="ARBA" id="ARBA00022786"/>
    </source>
</evidence>